<proteinExistence type="inferred from homology"/>
<dbReference type="OrthoDB" id="9789994at2"/>
<evidence type="ECO:0000256" key="2">
    <source>
        <dbReference type="ARBA" id="ARBA00022448"/>
    </source>
</evidence>
<accession>A0A0M8MDX3</accession>
<dbReference type="STRING" id="1202724.AM493_12960"/>
<dbReference type="GO" id="GO:0005524">
    <property type="term" value="F:ATP binding"/>
    <property type="evidence" value="ECO:0007669"/>
    <property type="project" value="InterPro"/>
</dbReference>
<dbReference type="Pfam" id="PF00005">
    <property type="entry name" value="ABC_tran"/>
    <property type="match status" value="2"/>
</dbReference>
<dbReference type="Proteomes" id="UP000037755">
    <property type="component" value="Unassembled WGS sequence"/>
</dbReference>
<evidence type="ECO:0000313" key="5">
    <source>
        <dbReference type="Proteomes" id="UP000037755"/>
    </source>
</evidence>
<dbReference type="PATRIC" id="fig|1202724.3.peg.2685"/>
<dbReference type="Gene3D" id="3.40.50.300">
    <property type="entry name" value="P-loop containing nucleotide triphosphate hydrolases"/>
    <property type="match status" value="2"/>
</dbReference>
<keyword evidence="5" id="KW-1185">Reference proteome</keyword>
<dbReference type="InterPro" id="IPR003439">
    <property type="entry name" value="ABC_transporter-like_ATP-bd"/>
</dbReference>
<dbReference type="SUPFAM" id="SSF52540">
    <property type="entry name" value="P-loop containing nucleoside triphosphate hydrolases"/>
    <property type="match status" value="2"/>
</dbReference>
<dbReference type="PROSITE" id="PS50893">
    <property type="entry name" value="ABC_TRANSPORTER_2"/>
    <property type="match status" value="2"/>
</dbReference>
<dbReference type="InterPro" id="IPR027417">
    <property type="entry name" value="P-loop_NTPase"/>
</dbReference>
<dbReference type="GO" id="GO:0016887">
    <property type="term" value="F:ATP hydrolysis activity"/>
    <property type="evidence" value="ECO:0007669"/>
    <property type="project" value="InterPro"/>
</dbReference>
<gene>
    <name evidence="4" type="ORF">AM493_12960</name>
</gene>
<evidence type="ECO:0000313" key="4">
    <source>
        <dbReference type="EMBL" id="KOS06834.1"/>
    </source>
</evidence>
<feature type="domain" description="ABC transporter" evidence="3">
    <location>
        <begin position="252"/>
        <end position="474"/>
    </location>
</feature>
<dbReference type="RefSeq" id="WP_054408456.1">
    <property type="nucleotide sequence ID" value="NZ_FOYA01000021.1"/>
</dbReference>
<comment type="caution">
    <text evidence="4">The sequence shown here is derived from an EMBL/GenBank/DDBJ whole genome shotgun (WGS) entry which is preliminary data.</text>
</comment>
<dbReference type="EMBL" id="LIYD01000005">
    <property type="protein sequence ID" value="KOS06834.1"/>
    <property type="molecule type" value="Genomic_DNA"/>
</dbReference>
<evidence type="ECO:0000259" key="3">
    <source>
        <dbReference type="PROSITE" id="PS50893"/>
    </source>
</evidence>
<comment type="similarity">
    <text evidence="1">Belongs to the ABC transporter superfamily.</text>
</comment>
<name>A0A0M8MDX3_9FLAO</name>
<feature type="domain" description="ABC transporter" evidence="3">
    <location>
        <begin position="6"/>
        <end position="234"/>
    </location>
</feature>
<evidence type="ECO:0000256" key="1">
    <source>
        <dbReference type="ARBA" id="ARBA00005417"/>
    </source>
</evidence>
<sequence length="474" mass="52432">MNNTIFSFTDVTIRDNGVAVLKNISFSIQKGQQWAITGNGSILIEAIAGKKQLLNGTTQKAENPILVTGTTQFKNRSNMGGDFYYQQRFNSADADDALTVTEHLSQQAQTDGYWTTENVLPLLNLGYLANESIIKLSNGETRRLLLAEALLKNPSLLLLDNPLAGLDVQSREAYNTLLEKITASGIQVVLAINATEIPKCITNVAVVEGENITGTFTPDEFSATAKENAISNSNCEKLGHLLQPIPEFEHLIKMRGVNISYGEKQILHNIDWTVKPGERWALLGHNGAGKSTLLSLINADNPQAYANDIELFDRKKGSGESIWDIKKKIGFVSGDLAKFFPTDQTCLQIIESGFHDTMGLFRKPLPNNMLTINLWMEYLGIEAHTGKIFSRADANVKQLCLLARALVKNPPLLILDEPCFGMDAIQKLFFKGIIDHICTHSPLAFIYVSHYTEELPGCINHTLMLEKGRVVQDI</sequence>
<organism evidence="4 5">
    <name type="scientific">Flavobacterium akiainvivens</name>
    <dbReference type="NCBI Taxonomy" id="1202724"/>
    <lineage>
        <taxon>Bacteria</taxon>
        <taxon>Pseudomonadati</taxon>
        <taxon>Bacteroidota</taxon>
        <taxon>Flavobacteriia</taxon>
        <taxon>Flavobacteriales</taxon>
        <taxon>Flavobacteriaceae</taxon>
        <taxon>Flavobacterium</taxon>
    </lineage>
</organism>
<reference evidence="4 5" key="1">
    <citation type="submission" date="2015-08" db="EMBL/GenBank/DDBJ databases">
        <title>Whole genome sequence of Flavobacterium akiainvivens IK-1T, from decaying Wikstroemia oahuensis, an endemic Hawaiian shrub.</title>
        <authorList>
            <person name="Wan X."/>
            <person name="Hou S."/>
            <person name="Saito J."/>
            <person name="Donachie S."/>
        </authorList>
    </citation>
    <scope>NUCLEOTIDE SEQUENCE [LARGE SCALE GENOMIC DNA]</scope>
    <source>
        <strain evidence="4 5">IK-1</strain>
    </source>
</reference>
<dbReference type="AlphaFoldDB" id="A0A0M8MDX3"/>
<dbReference type="PANTHER" id="PTHR43117">
    <property type="entry name" value="OSMOPROTECTANT IMPORT ATP-BINDING PROTEIN OSMV"/>
    <property type="match status" value="1"/>
</dbReference>
<keyword evidence="2" id="KW-0813">Transport</keyword>
<protein>
    <recommendedName>
        <fullName evidence="3">ABC transporter domain-containing protein</fullName>
    </recommendedName>
</protein>
<dbReference type="PANTHER" id="PTHR43117:SF4">
    <property type="entry name" value="OSMOPROTECTANT IMPORT ATP-BINDING PROTEIN OSMV"/>
    <property type="match status" value="1"/>
</dbReference>